<protein>
    <recommendedName>
        <fullName evidence="6">Putative tRNA (cytidine(34)-2'-O)-methyltransferase</fullName>
        <ecNumber evidence="6">2.1.1.207</ecNumber>
    </recommendedName>
    <alternativeName>
        <fullName evidence="6">tRNA (cytidine/uridine-2'-O-)-methyltransferase</fullName>
    </alternativeName>
</protein>
<evidence type="ECO:0000256" key="6">
    <source>
        <dbReference type="HAMAP-Rule" id="MF_01885"/>
    </source>
</evidence>
<evidence type="ECO:0000256" key="5">
    <source>
        <dbReference type="ARBA" id="ARBA00022694"/>
    </source>
</evidence>
<evidence type="ECO:0000256" key="1">
    <source>
        <dbReference type="ARBA" id="ARBA00022490"/>
    </source>
</evidence>
<dbReference type="InterPro" id="IPR016914">
    <property type="entry name" value="TrmL"/>
</dbReference>
<dbReference type="EC" id="2.1.1.207" evidence="6"/>
<evidence type="ECO:0000256" key="3">
    <source>
        <dbReference type="ARBA" id="ARBA00022679"/>
    </source>
</evidence>
<dbReference type="Gene3D" id="3.40.1280.10">
    <property type="match status" value="1"/>
</dbReference>
<proteinExistence type="inferred from homology"/>
<dbReference type="PANTHER" id="PTHR42971:SF1">
    <property type="entry name" value="TRNA (CYTIDINE(34)-2'-O)-METHYLTRANSFERASE"/>
    <property type="match status" value="1"/>
</dbReference>
<dbReference type="RefSeq" id="WP_020370799.1">
    <property type="nucleotide sequence ID" value="NZ_APJW01000001.1"/>
</dbReference>
<accession>A0ABN0N0C7</accession>
<feature type="binding site" evidence="6">
    <location>
        <position position="120"/>
    </location>
    <ligand>
        <name>S-adenosyl-L-methionine</name>
        <dbReference type="ChEBI" id="CHEBI:59789"/>
    </ligand>
</feature>
<keyword evidence="9" id="KW-1185">Reference proteome</keyword>
<gene>
    <name evidence="8" type="ORF">H359_0150</name>
</gene>
<dbReference type="CDD" id="cd18094">
    <property type="entry name" value="SpoU-like_TrmL"/>
    <property type="match status" value="1"/>
</dbReference>
<keyword evidence="3 6" id="KW-0808">Transferase</keyword>
<evidence type="ECO:0000313" key="9">
    <source>
        <dbReference type="Proteomes" id="UP000016064"/>
    </source>
</evidence>
<sequence>MKVVLYNPDIPQNTGNIGRTCTALGAELILVRPLGFSLLDKFVKRAGMDYWDKLDLSVVDSLEEALEGVDPSKVFCLSTKGKQYYGEMDLPSDGVYLFGSESKGLPADILTIYQARCYRLPMKPGIRSLNLATTVGVVLYEVVRQNYQNYREVFSNF</sequence>
<comment type="similarity">
    <text evidence="6">Belongs to the class IV-like SAM-binding methyltransferase superfamily. RNA methyltransferase TrmH family. TrmL subfamily.</text>
</comment>
<evidence type="ECO:0000256" key="2">
    <source>
        <dbReference type="ARBA" id="ARBA00022603"/>
    </source>
</evidence>
<dbReference type="HAMAP" id="MF_01885">
    <property type="entry name" value="tRNA_methyltr_TrmL"/>
    <property type="match status" value="1"/>
</dbReference>
<comment type="function">
    <text evidence="6">Could methylate the ribose at the nucleotide 34 wobble position in tRNA.</text>
</comment>
<dbReference type="EMBL" id="APJW01000001">
    <property type="protein sequence ID" value="EQM62976.1"/>
    <property type="molecule type" value="Genomic_DNA"/>
</dbReference>
<comment type="catalytic activity">
    <reaction evidence="6">
        <text>5-carboxymethylaminomethyluridine(34) in tRNA(Leu) + S-adenosyl-L-methionine = 5-carboxymethylaminomethyl-2'-O-methyluridine(34) in tRNA(Leu) + S-adenosyl-L-homocysteine + H(+)</text>
        <dbReference type="Rhea" id="RHEA:43088"/>
        <dbReference type="Rhea" id="RHEA-COMP:10333"/>
        <dbReference type="Rhea" id="RHEA-COMP:10334"/>
        <dbReference type="ChEBI" id="CHEBI:15378"/>
        <dbReference type="ChEBI" id="CHEBI:57856"/>
        <dbReference type="ChEBI" id="CHEBI:59789"/>
        <dbReference type="ChEBI" id="CHEBI:74508"/>
        <dbReference type="ChEBI" id="CHEBI:74511"/>
        <dbReference type="EC" id="2.1.1.207"/>
    </reaction>
</comment>
<evidence type="ECO:0000259" key="7">
    <source>
        <dbReference type="Pfam" id="PF00588"/>
    </source>
</evidence>
<name>A0ABN0N0C7_9CHLA</name>
<dbReference type="InterPro" id="IPR001537">
    <property type="entry name" value="SpoU_MeTrfase"/>
</dbReference>
<feature type="binding site" evidence="6">
    <location>
        <position position="128"/>
    </location>
    <ligand>
        <name>S-adenosyl-L-methionine</name>
        <dbReference type="ChEBI" id="CHEBI:59789"/>
    </ligand>
</feature>
<dbReference type="PIRSF" id="PIRSF029256">
    <property type="entry name" value="SpoU_TrmH_prd"/>
    <property type="match status" value="1"/>
</dbReference>
<feature type="binding site" evidence="6">
    <location>
        <position position="99"/>
    </location>
    <ligand>
        <name>S-adenosyl-L-methionine</name>
        <dbReference type="ChEBI" id="CHEBI:59789"/>
    </ligand>
</feature>
<dbReference type="Pfam" id="PF00588">
    <property type="entry name" value="SpoU_methylase"/>
    <property type="match status" value="1"/>
</dbReference>
<keyword evidence="5 6" id="KW-0819">tRNA processing</keyword>
<evidence type="ECO:0000256" key="4">
    <source>
        <dbReference type="ARBA" id="ARBA00022691"/>
    </source>
</evidence>
<dbReference type="SUPFAM" id="SSF75217">
    <property type="entry name" value="alpha/beta knot"/>
    <property type="match status" value="1"/>
</dbReference>
<feature type="binding site" evidence="6">
    <location>
        <position position="77"/>
    </location>
    <ligand>
        <name>S-adenosyl-L-methionine</name>
        <dbReference type="ChEBI" id="CHEBI:59789"/>
    </ligand>
</feature>
<dbReference type="InterPro" id="IPR029028">
    <property type="entry name" value="Alpha/beta_knot_MTases"/>
</dbReference>
<keyword evidence="4 6" id="KW-0949">S-adenosyl-L-methionine</keyword>
<evidence type="ECO:0000313" key="8">
    <source>
        <dbReference type="EMBL" id="EQM62976.1"/>
    </source>
</evidence>
<organism evidence="8 9">
    <name type="scientific">Chlamydia ibidis 10-1398/6</name>
    <dbReference type="NCBI Taxonomy" id="1046581"/>
    <lineage>
        <taxon>Bacteria</taxon>
        <taxon>Pseudomonadati</taxon>
        <taxon>Chlamydiota</taxon>
        <taxon>Chlamydiia</taxon>
        <taxon>Chlamydiales</taxon>
        <taxon>Chlamydiaceae</taxon>
        <taxon>Chlamydia/Chlamydophila group</taxon>
        <taxon>Chlamydia</taxon>
    </lineage>
</organism>
<dbReference type="GO" id="GO:0032259">
    <property type="term" value="P:methylation"/>
    <property type="evidence" value="ECO:0007669"/>
    <property type="project" value="UniProtKB-KW"/>
</dbReference>
<dbReference type="InterPro" id="IPR029026">
    <property type="entry name" value="tRNA_m1G_MTases_N"/>
</dbReference>
<reference evidence="8 9" key="1">
    <citation type="submission" date="2013-07" db="EMBL/GenBank/DDBJ databases">
        <title>Isolation of a new Chlamydia species from the feral Sacred Ibis (Threskiornis aethiopicus): Chlamydia ibidis.</title>
        <authorList>
            <person name="Vorimore F."/>
            <person name="Hsia R.-C."/>
            <person name="Huot-Creasy H."/>
            <person name="Bastian S."/>
            <person name="Deruyter L."/>
            <person name="Passet A."/>
            <person name="Sachse K."/>
            <person name="Bavoil P."/>
            <person name="Myers G."/>
            <person name="Laroucau K."/>
        </authorList>
    </citation>
    <scope>NUCLEOTIDE SEQUENCE [LARGE SCALE GENOMIC DNA]</scope>
    <source>
        <strain evidence="8 9">10-1398/6</strain>
    </source>
</reference>
<dbReference type="PANTHER" id="PTHR42971">
    <property type="entry name" value="TRNA (CYTIDINE(34)-2'-O)-METHYLTRANSFERASE"/>
    <property type="match status" value="1"/>
</dbReference>
<keyword evidence="2 6" id="KW-0489">Methyltransferase</keyword>
<comment type="catalytic activity">
    <reaction evidence="6">
        <text>cytidine(34) in tRNA + S-adenosyl-L-methionine = 2'-O-methylcytidine(34) in tRNA + S-adenosyl-L-homocysteine + H(+)</text>
        <dbReference type="Rhea" id="RHEA:43084"/>
        <dbReference type="Rhea" id="RHEA-COMP:10331"/>
        <dbReference type="Rhea" id="RHEA-COMP:10332"/>
        <dbReference type="ChEBI" id="CHEBI:15378"/>
        <dbReference type="ChEBI" id="CHEBI:57856"/>
        <dbReference type="ChEBI" id="CHEBI:59789"/>
        <dbReference type="ChEBI" id="CHEBI:74495"/>
        <dbReference type="ChEBI" id="CHEBI:82748"/>
        <dbReference type="EC" id="2.1.1.207"/>
    </reaction>
</comment>
<dbReference type="GO" id="GO:0008168">
    <property type="term" value="F:methyltransferase activity"/>
    <property type="evidence" value="ECO:0007669"/>
    <property type="project" value="UniProtKB-KW"/>
</dbReference>
<comment type="caution">
    <text evidence="8">The sequence shown here is derived from an EMBL/GenBank/DDBJ whole genome shotgun (WGS) entry which is preliminary data.</text>
</comment>
<comment type="subcellular location">
    <subcellularLocation>
        <location evidence="6">Cytoplasm</location>
    </subcellularLocation>
</comment>
<dbReference type="Proteomes" id="UP000016064">
    <property type="component" value="Unassembled WGS sequence"/>
</dbReference>
<keyword evidence="1 6" id="KW-0963">Cytoplasm</keyword>
<feature type="domain" description="tRNA/rRNA methyltransferase SpoU type" evidence="7">
    <location>
        <begin position="2"/>
        <end position="140"/>
    </location>
</feature>